<proteinExistence type="inferred from homology"/>
<dbReference type="GO" id="GO:0006720">
    <property type="term" value="P:isoprenoid metabolic process"/>
    <property type="evidence" value="ECO:0007669"/>
    <property type="project" value="UniProtKB-ARBA"/>
</dbReference>
<dbReference type="CDD" id="cd00685">
    <property type="entry name" value="Trans_IPPS_HT"/>
    <property type="match status" value="1"/>
</dbReference>
<evidence type="ECO:0000256" key="6">
    <source>
        <dbReference type="ARBA" id="ARBA00034546"/>
    </source>
</evidence>
<organism evidence="8 9">
    <name type="scientific">Gnathostoma spinigerum</name>
    <dbReference type="NCBI Taxonomy" id="75299"/>
    <lineage>
        <taxon>Eukaryota</taxon>
        <taxon>Metazoa</taxon>
        <taxon>Ecdysozoa</taxon>
        <taxon>Nematoda</taxon>
        <taxon>Chromadorea</taxon>
        <taxon>Rhabditida</taxon>
        <taxon>Spirurina</taxon>
        <taxon>Gnathostomatomorpha</taxon>
        <taxon>Gnathostomatoidea</taxon>
        <taxon>Gnathostomatidae</taxon>
        <taxon>Gnathostoma</taxon>
    </lineage>
</organism>
<dbReference type="PANTHER" id="PTHR11525">
    <property type="entry name" value="FARNESYL-PYROPHOSPHATE SYNTHETASE"/>
    <property type="match status" value="1"/>
</dbReference>
<dbReference type="SUPFAM" id="SSF48576">
    <property type="entry name" value="Terpenoid synthases"/>
    <property type="match status" value="1"/>
</dbReference>
<evidence type="ECO:0000313" key="8">
    <source>
        <dbReference type="EMBL" id="MFH4979185.1"/>
    </source>
</evidence>
<evidence type="ECO:0000256" key="5">
    <source>
        <dbReference type="ARBA" id="ARBA00033740"/>
    </source>
</evidence>
<dbReference type="SFLD" id="SFLDS00005">
    <property type="entry name" value="Isoprenoid_Synthase_Type_I"/>
    <property type="match status" value="1"/>
</dbReference>
<comment type="pathway">
    <text evidence="5">Pheromone biosynthesis.</text>
</comment>
<evidence type="ECO:0000256" key="1">
    <source>
        <dbReference type="ARBA" id="ARBA00001946"/>
    </source>
</evidence>
<comment type="similarity">
    <text evidence="7">Belongs to the FPP/GGPP synthase family.</text>
</comment>
<keyword evidence="9" id="KW-1185">Reference proteome</keyword>
<dbReference type="GO" id="GO:0042811">
    <property type="term" value="P:pheromone biosynthetic process"/>
    <property type="evidence" value="ECO:0007669"/>
    <property type="project" value="UniProtKB-ARBA"/>
</dbReference>
<comment type="caution">
    <text evidence="8">The sequence shown here is derived from an EMBL/GenBank/DDBJ whole genome shotgun (WGS) entry which is preliminary data.</text>
</comment>
<keyword evidence="2 7" id="KW-0808">Transferase</keyword>
<evidence type="ECO:0000256" key="4">
    <source>
        <dbReference type="ARBA" id="ARBA00022842"/>
    </source>
</evidence>
<reference evidence="8 9" key="1">
    <citation type="submission" date="2024-08" db="EMBL/GenBank/DDBJ databases">
        <title>Gnathostoma spinigerum genome.</title>
        <authorList>
            <person name="Gonzalez-Bertolin B."/>
            <person name="Monzon S."/>
            <person name="Zaballos A."/>
            <person name="Jimenez P."/>
            <person name="Dekumyoy P."/>
            <person name="Varona S."/>
            <person name="Cuesta I."/>
            <person name="Sumanam S."/>
            <person name="Adisakwattana P."/>
            <person name="Gasser R.B."/>
            <person name="Hernandez-Gonzalez A."/>
            <person name="Young N.D."/>
            <person name="Perteguer M.J."/>
        </authorList>
    </citation>
    <scope>NUCLEOTIDE SEQUENCE [LARGE SCALE GENOMIC DNA]</scope>
    <source>
        <strain evidence="8">AL3</strain>
        <tissue evidence="8">Liver</tissue>
    </source>
</reference>
<dbReference type="InterPro" id="IPR000092">
    <property type="entry name" value="Polyprenyl_synt"/>
</dbReference>
<evidence type="ECO:0000256" key="7">
    <source>
        <dbReference type="RuleBase" id="RU004466"/>
    </source>
</evidence>
<evidence type="ECO:0000313" key="9">
    <source>
        <dbReference type="Proteomes" id="UP001608902"/>
    </source>
</evidence>
<evidence type="ECO:0000256" key="3">
    <source>
        <dbReference type="ARBA" id="ARBA00022723"/>
    </source>
</evidence>
<dbReference type="GO" id="GO:0016740">
    <property type="term" value="F:transferase activity"/>
    <property type="evidence" value="ECO:0007669"/>
    <property type="project" value="UniProtKB-KW"/>
</dbReference>
<dbReference type="EMBL" id="JBGFUD010003936">
    <property type="protein sequence ID" value="MFH4979185.1"/>
    <property type="molecule type" value="Genomic_DNA"/>
</dbReference>
<protein>
    <recommendedName>
        <fullName evidence="6">Farnesyl pyrophosphate synthase</fullName>
    </recommendedName>
</protein>
<comment type="cofactor">
    <cofactor evidence="1">
        <name>Mg(2+)</name>
        <dbReference type="ChEBI" id="CHEBI:18420"/>
    </cofactor>
</comment>
<dbReference type="InterPro" id="IPR033749">
    <property type="entry name" value="Polyprenyl_synt_CS"/>
</dbReference>
<gene>
    <name evidence="8" type="ORF">AB6A40_005894</name>
</gene>
<evidence type="ECO:0000256" key="2">
    <source>
        <dbReference type="ARBA" id="ARBA00022679"/>
    </source>
</evidence>
<dbReference type="SFLD" id="SFLDG01017">
    <property type="entry name" value="Polyprenyl_Transferase_Like"/>
    <property type="match status" value="1"/>
</dbReference>
<name>A0ABD6ESF1_9BILA</name>
<dbReference type="Proteomes" id="UP001608902">
    <property type="component" value="Unassembled WGS sequence"/>
</dbReference>
<dbReference type="Gene3D" id="1.10.600.10">
    <property type="entry name" value="Farnesyl Diphosphate Synthase"/>
    <property type="match status" value="1"/>
</dbReference>
<dbReference type="PROSITE" id="PS00723">
    <property type="entry name" value="POLYPRENYL_SYNTHASE_1"/>
    <property type="match status" value="1"/>
</dbReference>
<dbReference type="PANTHER" id="PTHR11525:SF0">
    <property type="entry name" value="FARNESYL PYROPHOSPHATE SYNTHASE"/>
    <property type="match status" value="1"/>
</dbReference>
<accession>A0ABD6ESF1</accession>
<dbReference type="Pfam" id="PF00348">
    <property type="entry name" value="polyprenyl_synt"/>
    <property type="match status" value="1"/>
</dbReference>
<dbReference type="InterPro" id="IPR039702">
    <property type="entry name" value="FPS1-like"/>
</dbReference>
<dbReference type="AlphaFoldDB" id="A0ABD6ESF1"/>
<sequence>MSKRAITDSLKNAGKLVVNTLISNVKGADAQKCANHILKVFDHNVAGGKLIRSRLLLDSYTALDPAATLRRLENVKQVAAALEILQSFFLVMDDIMDQSQTRRGRPCWYAVHGVGLNAINDALMLESAVDIIIRDAVQCDPNRSLIKDAICKTKQITIMGQMLDMNSSKLEDCTWKRYENIVRHKTSYYSFFAPLHLALLLADERAFDKEIMRIAIKLGYLFQAQDDYLDCFGNASVTGKVGTDLRDGKCTWITCKTKEKVLSYPSEKKILQENFGVPQESAEVKLKQALVTLGIKEDFETFQKASVSDLIIDINTMKCSYLKPVLHNFLDEISVRFK</sequence>
<dbReference type="GO" id="GO:0046872">
    <property type="term" value="F:metal ion binding"/>
    <property type="evidence" value="ECO:0007669"/>
    <property type="project" value="UniProtKB-KW"/>
</dbReference>
<keyword evidence="3" id="KW-0479">Metal-binding</keyword>
<dbReference type="InterPro" id="IPR008949">
    <property type="entry name" value="Isoprenoid_synthase_dom_sf"/>
</dbReference>
<keyword evidence="4" id="KW-0460">Magnesium</keyword>